<feature type="transmembrane region" description="Helical" evidence="1">
    <location>
        <begin position="42"/>
        <end position="62"/>
    </location>
</feature>
<dbReference type="Proteomes" id="UP001057375">
    <property type="component" value="Unassembled WGS sequence"/>
</dbReference>
<feature type="signal peptide" evidence="2">
    <location>
        <begin position="1"/>
        <end position="18"/>
    </location>
</feature>
<evidence type="ECO:0000256" key="2">
    <source>
        <dbReference type="SAM" id="SignalP"/>
    </source>
</evidence>
<dbReference type="Gene3D" id="3.15.20.10">
    <property type="entry name" value="Bactericidal permeability-increasing protein, domain 2"/>
    <property type="match status" value="1"/>
</dbReference>
<evidence type="ECO:0000313" key="4">
    <source>
        <dbReference type="Proteomes" id="UP001057375"/>
    </source>
</evidence>
<organism evidence="3 4">
    <name type="scientific">Aduncisulcus paluster</name>
    <dbReference type="NCBI Taxonomy" id="2918883"/>
    <lineage>
        <taxon>Eukaryota</taxon>
        <taxon>Metamonada</taxon>
        <taxon>Carpediemonas-like organisms</taxon>
        <taxon>Aduncisulcus</taxon>
    </lineage>
</organism>
<feature type="chain" id="PRO_5045669962" evidence="2">
    <location>
        <begin position="19"/>
        <end position="252"/>
    </location>
</feature>
<dbReference type="Pfam" id="PF16984">
    <property type="entry name" value="Grp7_allergen"/>
    <property type="match status" value="1"/>
</dbReference>
<keyword evidence="1" id="KW-0812">Transmembrane</keyword>
<keyword evidence="2" id="KW-0732">Signal</keyword>
<dbReference type="Gene3D" id="3.15.10.10">
    <property type="entry name" value="Bactericidal permeability-increasing protein, domain 1"/>
    <property type="match status" value="1"/>
</dbReference>
<evidence type="ECO:0000313" key="3">
    <source>
        <dbReference type="EMBL" id="GKT14008.1"/>
    </source>
</evidence>
<accession>A0ABQ5JWN0</accession>
<comment type="caution">
    <text evidence="3">The sequence shown here is derived from an EMBL/GenBank/DDBJ whole genome shotgun (WGS) entry which is preliminary data.</text>
</comment>
<sequence>MKSTTFLLLAIALLSCCAVFITTDNVDSEAGLRLMMRKSMFDYYLLILPQMLSPLSWVLPFLTRNSKNLLTMNFKIKELFMSSSGTIDITFTGATCDVSVGFVANSADSEELQLEERKISIDLGKHEIHFHESILSWVYDLIVDIVYPFVKKSITEAIENVVKELIVGTLDTFLASLPTDVAVDQWVDVDYGLVSSDPIVVSTDDNSYFSVGSKMVFVASQVTPSTEVHVNGLPIAPLTDITTTDAFIHIAM</sequence>
<dbReference type="InterPro" id="IPR017943">
    <property type="entry name" value="Bactericidal_perm-incr_a/b_dom"/>
</dbReference>
<dbReference type="InterPro" id="IPR032942">
    <property type="entry name" value="BPI/LBP/Plunc"/>
</dbReference>
<proteinExistence type="predicted"/>
<gene>
    <name evidence="3" type="ORF">ADUPG1_010390</name>
</gene>
<reference evidence="3" key="1">
    <citation type="submission" date="2022-03" db="EMBL/GenBank/DDBJ databases">
        <title>Draft genome sequence of Aduncisulcus paluster, a free-living microaerophilic Fornicata.</title>
        <authorList>
            <person name="Yuyama I."/>
            <person name="Kume K."/>
            <person name="Tamura T."/>
            <person name="Inagaki Y."/>
            <person name="Hashimoto T."/>
        </authorList>
    </citation>
    <scope>NUCLEOTIDE SEQUENCE</scope>
    <source>
        <strain evidence="3">NY0171</strain>
    </source>
</reference>
<dbReference type="InterPro" id="IPR020234">
    <property type="entry name" value="Mite_allergen_group-7"/>
</dbReference>
<feature type="non-terminal residue" evidence="3">
    <location>
        <position position="252"/>
    </location>
</feature>
<protein>
    <submittedName>
        <fullName evidence="3">Mite allergen, group-7 like protein</fullName>
    </submittedName>
</protein>
<dbReference type="SUPFAM" id="SSF55394">
    <property type="entry name" value="Bactericidal permeability-increasing protein, BPI"/>
    <property type="match status" value="1"/>
</dbReference>
<keyword evidence="1" id="KW-1133">Transmembrane helix</keyword>
<evidence type="ECO:0000256" key="1">
    <source>
        <dbReference type="SAM" id="Phobius"/>
    </source>
</evidence>
<dbReference type="PANTHER" id="PTHR10504:SF131">
    <property type="entry name" value="BPI2 DOMAIN-CONTAINING PROTEIN"/>
    <property type="match status" value="1"/>
</dbReference>
<dbReference type="EMBL" id="BQXS01011557">
    <property type="protein sequence ID" value="GKT14008.1"/>
    <property type="molecule type" value="Genomic_DNA"/>
</dbReference>
<keyword evidence="4" id="KW-1185">Reference proteome</keyword>
<dbReference type="PANTHER" id="PTHR10504">
    <property type="entry name" value="BACTERICIDAL PERMEABILITY-INCREASING BPI PROTEIN-RELATED"/>
    <property type="match status" value="1"/>
</dbReference>
<name>A0ABQ5JWN0_9EUKA</name>
<dbReference type="PROSITE" id="PS51257">
    <property type="entry name" value="PROKAR_LIPOPROTEIN"/>
    <property type="match status" value="1"/>
</dbReference>
<keyword evidence="1" id="KW-0472">Membrane</keyword>